<sequence length="52" mass="5928">MGLKARVTDLEKSFHQYRSRNSTIELKVSLGKIEELKGHVGKLEDTLQNSEL</sequence>
<comment type="caution">
    <text evidence="1">The sequence shown here is derived from an EMBL/GenBank/DDBJ whole genome shotgun (WGS) entry which is preliminary data.</text>
</comment>
<proteinExistence type="predicted"/>
<accession>A0A7J9MZ56</accession>
<reference evidence="1 2" key="1">
    <citation type="journal article" date="2019" name="Genome Biol. Evol.">
        <title>Insights into the evolution of the New World diploid cottons (Gossypium, subgenus Houzingenia) based on genome sequencing.</title>
        <authorList>
            <person name="Grover C.E."/>
            <person name="Arick M.A. 2nd"/>
            <person name="Thrash A."/>
            <person name="Conover J.L."/>
            <person name="Sanders W.S."/>
            <person name="Peterson D.G."/>
            <person name="Frelichowski J.E."/>
            <person name="Scheffler J.A."/>
            <person name="Scheffler B.E."/>
            <person name="Wendel J.F."/>
        </authorList>
    </citation>
    <scope>NUCLEOTIDE SEQUENCE [LARGE SCALE GENOMIC DNA]</scope>
    <source>
        <strain evidence="1">1</strain>
        <tissue evidence="1">Leaf</tissue>
    </source>
</reference>
<name>A0A7J9MZ56_GOSSC</name>
<evidence type="ECO:0000313" key="1">
    <source>
        <dbReference type="EMBL" id="MBA0876385.1"/>
    </source>
</evidence>
<dbReference type="Proteomes" id="UP000593576">
    <property type="component" value="Unassembled WGS sequence"/>
</dbReference>
<keyword evidence="2" id="KW-1185">Reference proteome</keyword>
<dbReference type="AlphaFoldDB" id="A0A7J9MZ56"/>
<organism evidence="1 2">
    <name type="scientific">Gossypium schwendimanii</name>
    <name type="common">Cotton</name>
    <dbReference type="NCBI Taxonomy" id="34291"/>
    <lineage>
        <taxon>Eukaryota</taxon>
        <taxon>Viridiplantae</taxon>
        <taxon>Streptophyta</taxon>
        <taxon>Embryophyta</taxon>
        <taxon>Tracheophyta</taxon>
        <taxon>Spermatophyta</taxon>
        <taxon>Magnoliopsida</taxon>
        <taxon>eudicotyledons</taxon>
        <taxon>Gunneridae</taxon>
        <taxon>Pentapetalae</taxon>
        <taxon>rosids</taxon>
        <taxon>malvids</taxon>
        <taxon>Malvales</taxon>
        <taxon>Malvaceae</taxon>
        <taxon>Malvoideae</taxon>
        <taxon>Gossypium</taxon>
    </lineage>
</organism>
<dbReference type="EMBL" id="JABFAF010264825">
    <property type="protein sequence ID" value="MBA0876385.1"/>
    <property type="molecule type" value="Genomic_DNA"/>
</dbReference>
<evidence type="ECO:0000313" key="2">
    <source>
        <dbReference type="Proteomes" id="UP000593576"/>
    </source>
</evidence>
<protein>
    <submittedName>
        <fullName evidence="1">Uncharacterized protein</fullName>
    </submittedName>
</protein>
<gene>
    <name evidence="1" type="ORF">Goshw_008461</name>
</gene>